<reference evidence="5" key="1">
    <citation type="submission" date="2017-02" db="UniProtKB">
        <authorList>
            <consortium name="WormBaseParasite"/>
        </authorList>
    </citation>
    <scope>IDENTIFICATION</scope>
</reference>
<dbReference type="AlphaFoldDB" id="A0A0R3XAB8"/>
<organism evidence="5">
    <name type="scientific">Hydatigena taeniaeformis</name>
    <name type="common">Feline tapeworm</name>
    <name type="synonym">Taenia taeniaeformis</name>
    <dbReference type="NCBI Taxonomy" id="6205"/>
    <lineage>
        <taxon>Eukaryota</taxon>
        <taxon>Metazoa</taxon>
        <taxon>Spiralia</taxon>
        <taxon>Lophotrochozoa</taxon>
        <taxon>Platyhelminthes</taxon>
        <taxon>Cestoda</taxon>
        <taxon>Eucestoda</taxon>
        <taxon>Cyclophyllidea</taxon>
        <taxon>Taeniidae</taxon>
        <taxon>Hydatigera</taxon>
    </lineage>
</organism>
<keyword evidence="1" id="KW-0175">Coiled coil</keyword>
<feature type="compositionally biased region" description="Polar residues" evidence="2">
    <location>
        <begin position="145"/>
        <end position="167"/>
    </location>
</feature>
<name>A0A0R3XAB8_HYDTA</name>
<feature type="region of interest" description="Disordered" evidence="2">
    <location>
        <begin position="201"/>
        <end position="225"/>
    </location>
</feature>
<evidence type="ECO:0000256" key="2">
    <source>
        <dbReference type="SAM" id="MobiDB-lite"/>
    </source>
</evidence>
<dbReference type="OrthoDB" id="6413631at2759"/>
<feature type="coiled-coil region" evidence="1">
    <location>
        <begin position="16"/>
        <end position="86"/>
    </location>
</feature>
<proteinExistence type="predicted"/>
<evidence type="ECO:0000313" key="3">
    <source>
        <dbReference type="EMBL" id="VDM35458.1"/>
    </source>
</evidence>
<accession>A0A0R3XAB8</accession>
<dbReference type="WBParaSite" id="TTAC_0001049501-mRNA-1">
    <property type="protein sequence ID" value="TTAC_0001049501-mRNA-1"/>
    <property type="gene ID" value="TTAC_0001049501"/>
</dbReference>
<feature type="compositionally biased region" description="Basic and acidic residues" evidence="2">
    <location>
        <begin position="215"/>
        <end position="225"/>
    </location>
</feature>
<sequence>MWVFGNGSGSAHKSSIEEANKHLAAMAEKIEELEKTNEALKQEILEKDERATLCIKQLNDNHHTEVAELNSKIKDHLSTIRTLQSDVKRRDTELNILRQRARMLDEVMRYKASLAKLTITLEQAEQYSRSVAGRAGLNDPRLAVNGSTGSSSLTVYTEPSPRINPSGSDVPPYYLVDEMPDEELIDRVGEAYINGERKKAIGDASSAKHNGKPTLMEKARAKEMA</sequence>
<dbReference type="Proteomes" id="UP000274429">
    <property type="component" value="Unassembled WGS sequence"/>
</dbReference>
<evidence type="ECO:0000256" key="1">
    <source>
        <dbReference type="SAM" id="Coils"/>
    </source>
</evidence>
<keyword evidence="4" id="KW-1185">Reference proteome</keyword>
<dbReference type="EMBL" id="UYWX01021747">
    <property type="protein sequence ID" value="VDM35458.1"/>
    <property type="molecule type" value="Genomic_DNA"/>
</dbReference>
<evidence type="ECO:0000313" key="5">
    <source>
        <dbReference type="WBParaSite" id="TTAC_0001049501-mRNA-1"/>
    </source>
</evidence>
<reference evidence="3 4" key="2">
    <citation type="submission" date="2018-11" db="EMBL/GenBank/DDBJ databases">
        <authorList>
            <consortium name="Pathogen Informatics"/>
        </authorList>
    </citation>
    <scope>NUCLEOTIDE SEQUENCE [LARGE SCALE GENOMIC DNA]</scope>
</reference>
<gene>
    <name evidence="3" type="ORF">TTAC_LOCUS10478</name>
</gene>
<evidence type="ECO:0000313" key="4">
    <source>
        <dbReference type="Proteomes" id="UP000274429"/>
    </source>
</evidence>
<protein>
    <submittedName>
        <fullName evidence="5">Vimentin-type intermediate filament-associated coiled-coil protein</fullName>
    </submittedName>
</protein>
<feature type="region of interest" description="Disordered" evidence="2">
    <location>
        <begin position="137"/>
        <end position="169"/>
    </location>
</feature>